<dbReference type="Gene3D" id="3.30.2310.20">
    <property type="entry name" value="RelE-like"/>
    <property type="match status" value="1"/>
</dbReference>
<dbReference type="InterPro" id="IPR007712">
    <property type="entry name" value="RelE/ParE_toxin"/>
</dbReference>
<evidence type="ECO:0000313" key="3">
    <source>
        <dbReference type="Proteomes" id="UP000054736"/>
    </source>
</evidence>
<dbReference type="Proteomes" id="UP000054736">
    <property type="component" value="Unassembled WGS sequence"/>
</dbReference>
<reference evidence="2 3" key="1">
    <citation type="submission" date="2015-11" db="EMBL/GenBank/DDBJ databases">
        <title>Genomic analysis of 38 Legionella species identifies large and diverse effector repertoires.</title>
        <authorList>
            <person name="Burstein D."/>
            <person name="Amaro F."/>
            <person name="Zusman T."/>
            <person name="Lifshitz Z."/>
            <person name="Cohen O."/>
            <person name="Gilbert J.A."/>
            <person name="Pupko T."/>
            <person name="Shuman H.A."/>
            <person name="Segal G."/>
        </authorList>
    </citation>
    <scope>NUCLEOTIDE SEQUENCE [LARGE SCALE GENOMIC DNA]</scope>
    <source>
        <strain evidence="2 3">ATCC 700990</strain>
    </source>
</reference>
<dbReference type="EMBL" id="LNXY01000016">
    <property type="protein sequence ID" value="KTC88309.1"/>
    <property type="molecule type" value="Genomic_DNA"/>
</dbReference>
<dbReference type="NCBIfam" id="TIGR02385">
    <property type="entry name" value="RelE_StbE"/>
    <property type="match status" value="1"/>
</dbReference>
<accession>A0A0W0SZC2</accession>
<sequence>MIKPCQIELAKGAEKDIIKVPSYIKEKLLLWVDSVERLGISKIRTIPGYHDEPLKGERTGQRSIRLNKAYRAIYIENEQKEIVIVSIIEVNKHDY</sequence>
<proteinExistence type="predicted"/>
<evidence type="ECO:0008006" key="4">
    <source>
        <dbReference type="Google" id="ProtNLM"/>
    </source>
</evidence>
<dbReference type="STRING" id="1212489.Ldro_0797"/>
<organism evidence="2 3">
    <name type="scientific">Legionella drozanskii LLAP-1</name>
    <dbReference type="NCBI Taxonomy" id="1212489"/>
    <lineage>
        <taxon>Bacteria</taxon>
        <taxon>Pseudomonadati</taxon>
        <taxon>Pseudomonadota</taxon>
        <taxon>Gammaproteobacteria</taxon>
        <taxon>Legionellales</taxon>
        <taxon>Legionellaceae</taxon>
        <taxon>Legionella</taxon>
    </lineage>
</organism>
<dbReference type="PATRIC" id="fig|1212489.4.peg.831"/>
<keyword evidence="3" id="KW-1185">Reference proteome</keyword>
<protein>
    <recommendedName>
        <fullName evidence="4">Plasmid maintenance system killer protein</fullName>
    </recommendedName>
</protein>
<dbReference type="RefSeq" id="WP_058495135.1">
    <property type="nucleotide sequence ID" value="NZ_CAAAIU010000046.1"/>
</dbReference>
<dbReference type="AlphaFoldDB" id="A0A0W0SZC2"/>
<evidence type="ECO:0000256" key="1">
    <source>
        <dbReference type="ARBA" id="ARBA00022649"/>
    </source>
</evidence>
<evidence type="ECO:0000313" key="2">
    <source>
        <dbReference type="EMBL" id="KTC88309.1"/>
    </source>
</evidence>
<comment type="caution">
    <text evidence="2">The sequence shown here is derived from an EMBL/GenBank/DDBJ whole genome shotgun (WGS) entry which is preliminary data.</text>
</comment>
<dbReference type="OrthoDB" id="9801102at2"/>
<gene>
    <name evidence="2" type="ORF">Ldro_0797</name>
</gene>
<name>A0A0W0SZC2_9GAMM</name>
<keyword evidence="1" id="KW-1277">Toxin-antitoxin system</keyword>
<dbReference type="SUPFAM" id="SSF143011">
    <property type="entry name" value="RelE-like"/>
    <property type="match status" value="1"/>
</dbReference>
<dbReference type="InterPro" id="IPR035093">
    <property type="entry name" value="RelE/ParE_toxin_dom_sf"/>
</dbReference>